<proteinExistence type="predicted"/>
<feature type="transmembrane region" description="Helical" evidence="6">
    <location>
        <begin position="469"/>
        <end position="488"/>
    </location>
</feature>
<dbReference type="PANTHER" id="PTHR45649:SF7">
    <property type="entry name" value="CHOLINE TRANSPORT PROTEIN"/>
    <property type="match status" value="1"/>
</dbReference>
<keyword evidence="3 6" id="KW-0812">Transmembrane</keyword>
<feature type="transmembrane region" description="Helical" evidence="6">
    <location>
        <begin position="399"/>
        <end position="420"/>
    </location>
</feature>
<dbReference type="Proteomes" id="UP000799770">
    <property type="component" value="Unassembled WGS sequence"/>
</dbReference>
<feature type="transmembrane region" description="Helical" evidence="6">
    <location>
        <begin position="158"/>
        <end position="177"/>
    </location>
</feature>
<name>A0A6A5Z767_9PLEO</name>
<dbReference type="EMBL" id="ML977324">
    <property type="protein sequence ID" value="KAF2115006.1"/>
    <property type="molecule type" value="Genomic_DNA"/>
</dbReference>
<feature type="transmembrane region" description="Helical" evidence="6">
    <location>
        <begin position="432"/>
        <end position="457"/>
    </location>
</feature>
<evidence type="ECO:0000313" key="7">
    <source>
        <dbReference type="EMBL" id="KAF2115006.1"/>
    </source>
</evidence>
<dbReference type="InterPro" id="IPR002293">
    <property type="entry name" value="AA/rel_permease1"/>
</dbReference>
<accession>A0A6A5Z767</accession>
<dbReference type="Gene3D" id="1.20.1740.10">
    <property type="entry name" value="Amino acid/polyamine transporter I"/>
    <property type="match status" value="1"/>
</dbReference>
<comment type="subcellular location">
    <subcellularLocation>
        <location evidence="1">Membrane</location>
        <topology evidence="1">Multi-pass membrane protein</topology>
    </subcellularLocation>
</comment>
<keyword evidence="5 6" id="KW-0472">Membrane</keyword>
<keyword evidence="8" id="KW-1185">Reference proteome</keyword>
<evidence type="ECO:0000256" key="2">
    <source>
        <dbReference type="ARBA" id="ARBA00022448"/>
    </source>
</evidence>
<evidence type="ECO:0000313" key="8">
    <source>
        <dbReference type="Proteomes" id="UP000799770"/>
    </source>
</evidence>
<dbReference type="Pfam" id="PF13520">
    <property type="entry name" value="AA_permease_2"/>
    <property type="match status" value="1"/>
</dbReference>
<dbReference type="GO" id="GO:0015101">
    <property type="term" value="F:organic cation transmembrane transporter activity"/>
    <property type="evidence" value="ECO:0007669"/>
    <property type="project" value="UniProtKB-ARBA"/>
</dbReference>
<dbReference type="PANTHER" id="PTHR45649">
    <property type="entry name" value="AMINO-ACID PERMEASE BAT1"/>
    <property type="match status" value="1"/>
</dbReference>
<feature type="transmembrane region" description="Helical" evidence="6">
    <location>
        <begin position="36"/>
        <end position="58"/>
    </location>
</feature>
<evidence type="ECO:0000256" key="4">
    <source>
        <dbReference type="ARBA" id="ARBA00022989"/>
    </source>
</evidence>
<organism evidence="7 8">
    <name type="scientific">Lophiotrema nucula</name>
    <dbReference type="NCBI Taxonomy" id="690887"/>
    <lineage>
        <taxon>Eukaryota</taxon>
        <taxon>Fungi</taxon>
        <taxon>Dikarya</taxon>
        <taxon>Ascomycota</taxon>
        <taxon>Pezizomycotina</taxon>
        <taxon>Dothideomycetes</taxon>
        <taxon>Pleosporomycetidae</taxon>
        <taxon>Pleosporales</taxon>
        <taxon>Lophiotremataceae</taxon>
        <taxon>Lophiotrema</taxon>
    </lineage>
</organism>
<feature type="transmembrane region" description="Helical" evidence="6">
    <location>
        <begin position="70"/>
        <end position="89"/>
    </location>
</feature>
<keyword evidence="4 6" id="KW-1133">Transmembrane helix</keyword>
<evidence type="ECO:0000256" key="3">
    <source>
        <dbReference type="ARBA" id="ARBA00022692"/>
    </source>
</evidence>
<keyword evidence="2" id="KW-0813">Transport</keyword>
<dbReference type="OrthoDB" id="2417308at2759"/>
<evidence type="ECO:0000256" key="6">
    <source>
        <dbReference type="SAM" id="Phobius"/>
    </source>
</evidence>
<dbReference type="AlphaFoldDB" id="A0A6A5Z767"/>
<feature type="transmembrane region" description="Helical" evidence="6">
    <location>
        <begin position="267"/>
        <end position="287"/>
    </location>
</feature>
<evidence type="ECO:0000256" key="1">
    <source>
        <dbReference type="ARBA" id="ARBA00004141"/>
    </source>
</evidence>
<feature type="transmembrane region" description="Helical" evidence="6">
    <location>
        <begin position="124"/>
        <end position="146"/>
    </location>
</feature>
<protein>
    <submittedName>
        <fullName evidence="7">Amino acid/polyamine transporter I</fullName>
    </submittedName>
</protein>
<gene>
    <name evidence="7" type="ORF">BDV96DRAFT_612996</name>
</gene>
<feature type="transmembrane region" description="Helical" evidence="6">
    <location>
        <begin position="183"/>
        <end position="206"/>
    </location>
</feature>
<dbReference type="PIRSF" id="PIRSF006060">
    <property type="entry name" value="AA_transporter"/>
    <property type="match status" value="1"/>
</dbReference>
<feature type="transmembrane region" description="Helical" evidence="6">
    <location>
        <begin position="227"/>
        <end position="247"/>
    </location>
</feature>
<evidence type="ECO:0000256" key="5">
    <source>
        <dbReference type="ARBA" id="ARBA00023136"/>
    </source>
</evidence>
<feature type="transmembrane region" description="Helical" evidence="6">
    <location>
        <begin position="372"/>
        <end position="393"/>
    </location>
</feature>
<dbReference type="GO" id="GO:0016020">
    <property type="term" value="C:membrane"/>
    <property type="evidence" value="ECO:0007669"/>
    <property type="project" value="UniProtKB-SubCell"/>
</dbReference>
<reference evidence="7" key="1">
    <citation type="journal article" date="2020" name="Stud. Mycol.">
        <title>101 Dothideomycetes genomes: a test case for predicting lifestyles and emergence of pathogens.</title>
        <authorList>
            <person name="Haridas S."/>
            <person name="Albert R."/>
            <person name="Binder M."/>
            <person name="Bloem J."/>
            <person name="Labutti K."/>
            <person name="Salamov A."/>
            <person name="Andreopoulos B."/>
            <person name="Baker S."/>
            <person name="Barry K."/>
            <person name="Bills G."/>
            <person name="Bluhm B."/>
            <person name="Cannon C."/>
            <person name="Castanera R."/>
            <person name="Culley D."/>
            <person name="Daum C."/>
            <person name="Ezra D."/>
            <person name="Gonzalez J."/>
            <person name="Henrissat B."/>
            <person name="Kuo A."/>
            <person name="Liang C."/>
            <person name="Lipzen A."/>
            <person name="Lutzoni F."/>
            <person name="Magnuson J."/>
            <person name="Mondo S."/>
            <person name="Nolan M."/>
            <person name="Ohm R."/>
            <person name="Pangilinan J."/>
            <person name="Park H.-J."/>
            <person name="Ramirez L."/>
            <person name="Alfaro M."/>
            <person name="Sun H."/>
            <person name="Tritt A."/>
            <person name="Yoshinaga Y."/>
            <person name="Zwiers L.-H."/>
            <person name="Turgeon B."/>
            <person name="Goodwin S."/>
            <person name="Spatafora J."/>
            <person name="Crous P."/>
            <person name="Grigoriev I."/>
        </authorList>
    </citation>
    <scope>NUCLEOTIDE SEQUENCE</scope>
    <source>
        <strain evidence="7">CBS 627.86</strain>
    </source>
</reference>
<sequence length="511" mass="55745">MKQSPKVESKASMSVGDADARKLQEMGYAQEMGRKFSVWSVLGVGFSLTNSWWAVSAAMITGINSGGPVLLIYGTILLFIISLGVAGSLSELVSALPNAAGQSFWARELAPKKYAAAASYLAGWFAWAGSLFACASVSLSVAYALVACYSLSHPDYVYTVYHVFAAYQCVNVFSAIFNCYGKLLPQIATVSLYTTLVSFIIVLITVPAKAPTHRDARFVFETLMNNTGWSTNGIAFIVGLINTNWGFSCLDTAVHLAEEVPQPERNIPIAIMGTVIIGFVTSFAFIISMMFSLLNFDAVSVSLAPILELFYDALGNKAGAIVLESLVIATGIGCQIACHTWQSRLCWSFSRDRGLPFHRLWAQIHPTLDVPLYAHALGCFLNAVLGCLYLASYSAINSIITGCIVLPYVSYAIPVICLLVRGRDKIRPGPFWLGKYGYIANFVLLGWTLFTVVMYSLPAYMPAEADSMNYVSACYGILVLVFSVDWFVRGRKEYRGQTLEHDDGLHTIVGL</sequence>
<dbReference type="FunFam" id="1.20.1740.10:FF:000046">
    <property type="entry name" value="Amino-acid permease, putative"/>
    <property type="match status" value="1"/>
</dbReference>